<dbReference type="Proteomes" id="UP000253961">
    <property type="component" value="Unassembled WGS sequence"/>
</dbReference>
<dbReference type="EMBL" id="QPKV01000004">
    <property type="protein sequence ID" value="RDC56057.1"/>
    <property type="molecule type" value="Genomic_DNA"/>
</dbReference>
<keyword evidence="3" id="KW-1185">Reference proteome</keyword>
<accession>A0A369PYJ4</accession>
<dbReference type="OrthoDB" id="1252436at2"/>
<evidence type="ECO:0000313" key="3">
    <source>
        <dbReference type="Proteomes" id="UP000253961"/>
    </source>
</evidence>
<evidence type="ECO:0000256" key="1">
    <source>
        <dbReference type="SAM" id="Phobius"/>
    </source>
</evidence>
<name>A0A369PYJ4_9SPHI</name>
<dbReference type="RefSeq" id="WP_115402789.1">
    <property type="nucleotide sequence ID" value="NZ_QPKV01000004.1"/>
</dbReference>
<organism evidence="2 3">
    <name type="scientific">Pedobacter chinensis</name>
    <dbReference type="NCBI Taxonomy" id="2282421"/>
    <lineage>
        <taxon>Bacteria</taxon>
        <taxon>Pseudomonadati</taxon>
        <taxon>Bacteroidota</taxon>
        <taxon>Sphingobacteriia</taxon>
        <taxon>Sphingobacteriales</taxon>
        <taxon>Sphingobacteriaceae</taxon>
        <taxon>Pedobacter</taxon>
    </lineage>
</organism>
<sequence>MNEILKQKTLNFNRNTFIITEIGLEVKRKNLFSSTEYLVAYEDLGVRVFKSNKGVFGFLISSGILVMLSILLYILKKDGEDIEDSASLFYLGLAAICFIVFILTYKRSFNLVKPGNVNAIEFLYNNPNKTELDAFIETLISTRNGFLSEKYGTLRSSFSYNDNYRNILWLLNNDVINKAEYDKRIDKLNAEMNRKAQKIGFDFGIN</sequence>
<feature type="transmembrane region" description="Helical" evidence="1">
    <location>
        <begin position="55"/>
        <end position="75"/>
    </location>
</feature>
<proteinExistence type="predicted"/>
<keyword evidence="1" id="KW-0812">Transmembrane</keyword>
<protein>
    <submittedName>
        <fullName evidence="2">Uncharacterized protein</fullName>
    </submittedName>
</protein>
<dbReference type="AlphaFoldDB" id="A0A369PYJ4"/>
<comment type="caution">
    <text evidence="2">The sequence shown here is derived from an EMBL/GenBank/DDBJ whole genome shotgun (WGS) entry which is preliminary data.</text>
</comment>
<evidence type="ECO:0000313" key="2">
    <source>
        <dbReference type="EMBL" id="RDC56057.1"/>
    </source>
</evidence>
<keyword evidence="1" id="KW-1133">Transmembrane helix</keyword>
<keyword evidence="1" id="KW-0472">Membrane</keyword>
<feature type="transmembrane region" description="Helical" evidence="1">
    <location>
        <begin position="87"/>
        <end position="105"/>
    </location>
</feature>
<gene>
    <name evidence="2" type="ORF">DU508_10530</name>
</gene>
<reference evidence="2 3" key="1">
    <citation type="submission" date="2018-07" db="EMBL/GenBank/DDBJ databases">
        <title>Pedobacter sp. nov., isolated from soil.</title>
        <authorList>
            <person name="Zhou L.Y."/>
            <person name="Du Z.J."/>
        </authorList>
    </citation>
    <scope>NUCLEOTIDE SEQUENCE [LARGE SCALE GENOMIC DNA]</scope>
    <source>
        <strain evidence="2 3">JDX94</strain>
    </source>
</reference>